<dbReference type="EMBL" id="JAOYFB010000004">
    <property type="protein sequence ID" value="KAK4012652.1"/>
    <property type="molecule type" value="Genomic_DNA"/>
</dbReference>
<dbReference type="Proteomes" id="UP001234178">
    <property type="component" value="Unassembled WGS sequence"/>
</dbReference>
<gene>
    <name evidence="2" type="ORF">OUZ56_024889</name>
</gene>
<accession>A0ABQ9ZI98</accession>
<reference evidence="2 3" key="1">
    <citation type="journal article" date="2023" name="Nucleic Acids Res.">
        <title>The hologenome of Daphnia magna reveals possible DNA methylation and microbiome-mediated evolution of the host genome.</title>
        <authorList>
            <person name="Chaturvedi A."/>
            <person name="Li X."/>
            <person name="Dhandapani V."/>
            <person name="Marshall H."/>
            <person name="Kissane S."/>
            <person name="Cuenca-Cambronero M."/>
            <person name="Asole G."/>
            <person name="Calvet F."/>
            <person name="Ruiz-Romero M."/>
            <person name="Marangio P."/>
            <person name="Guigo R."/>
            <person name="Rago D."/>
            <person name="Mirbahai L."/>
            <person name="Eastwood N."/>
            <person name="Colbourne J.K."/>
            <person name="Zhou J."/>
            <person name="Mallon E."/>
            <person name="Orsini L."/>
        </authorList>
    </citation>
    <scope>NUCLEOTIDE SEQUENCE [LARGE SCALE GENOMIC DNA]</scope>
    <source>
        <strain evidence="2">LRV0_1</strain>
    </source>
</reference>
<keyword evidence="1" id="KW-0812">Transmembrane</keyword>
<keyword evidence="1" id="KW-1133">Transmembrane helix</keyword>
<keyword evidence="1" id="KW-0472">Membrane</keyword>
<evidence type="ECO:0000313" key="3">
    <source>
        <dbReference type="Proteomes" id="UP001234178"/>
    </source>
</evidence>
<organism evidence="2 3">
    <name type="scientific">Daphnia magna</name>
    <dbReference type="NCBI Taxonomy" id="35525"/>
    <lineage>
        <taxon>Eukaryota</taxon>
        <taxon>Metazoa</taxon>
        <taxon>Ecdysozoa</taxon>
        <taxon>Arthropoda</taxon>
        <taxon>Crustacea</taxon>
        <taxon>Branchiopoda</taxon>
        <taxon>Diplostraca</taxon>
        <taxon>Cladocera</taxon>
        <taxon>Anomopoda</taxon>
        <taxon>Daphniidae</taxon>
        <taxon>Daphnia</taxon>
    </lineage>
</organism>
<evidence type="ECO:0008006" key="4">
    <source>
        <dbReference type="Google" id="ProtNLM"/>
    </source>
</evidence>
<proteinExistence type="predicted"/>
<keyword evidence="3" id="KW-1185">Reference proteome</keyword>
<comment type="caution">
    <text evidence="2">The sequence shown here is derived from an EMBL/GenBank/DDBJ whole genome shotgun (WGS) entry which is preliminary data.</text>
</comment>
<protein>
    <recommendedName>
        <fullName evidence="4">Integrase</fullName>
    </recommendedName>
</protein>
<evidence type="ECO:0000256" key="1">
    <source>
        <dbReference type="SAM" id="Phobius"/>
    </source>
</evidence>
<name>A0ABQ9ZI98_9CRUS</name>
<sequence>MLEALFKNLTEFVITRLFSCNLICNWYDLSKKLIKVYEDTNALFAAPKNGTLTFNENKRHLGLFHTFIIFAAVMKVIISGAVPETFMTHQFRHSRRGSLYYLKKIRQM</sequence>
<feature type="transmembrane region" description="Helical" evidence="1">
    <location>
        <begin position="63"/>
        <end position="86"/>
    </location>
</feature>
<evidence type="ECO:0000313" key="2">
    <source>
        <dbReference type="EMBL" id="KAK4012652.1"/>
    </source>
</evidence>